<keyword evidence="3" id="KW-1185">Reference proteome</keyword>
<keyword evidence="1" id="KW-1133">Transmembrane helix</keyword>
<name>A0ABS5XUD2_9MICO</name>
<comment type="caution">
    <text evidence="2">The sequence shown here is derived from an EMBL/GenBank/DDBJ whole genome shotgun (WGS) entry which is preliminary data.</text>
</comment>
<dbReference type="RefSeq" id="WP_215487392.1">
    <property type="nucleotide sequence ID" value="NZ_BAAAPJ010000002.1"/>
</dbReference>
<keyword evidence="1" id="KW-0472">Membrane</keyword>
<organism evidence="2 3">
    <name type="scientific">Microbacterium flavum</name>
    <dbReference type="NCBI Taxonomy" id="415216"/>
    <lineage>
        <taxon>Bacteria</taxon>
        <taxon>Bacillati</taxon>
        <taxon>Actinomycetota</taxon>
        <taxon>Actinomycetes</taxon>
        <taxon>Micrococcales</taxon>
        <taxon>Microbacteriaceae</taxon>
        <taxon>Microbacterium</taxon>
    </lineage>
</organism>
<evidence type="ECO:0000313" key="3">
    <source>
        <dbReference type="Proteomes" id="UP000740605"/>
    </source>
</evidence>
<dbReference type="EMBL" id="JAFLHG010000007">
    <property type="protein sequence ID" value="MBT8798146.1"/>
    <property type="molecule type" value="Genomic_DNA"/>
</dbReference>
<accession>A0ABS5XUD2</accession>
<reference evidence="2 3" key="1">
    <citation type="submission" date="2021-03" db="EMBL/GenBank/DDBJ databases">
        <title>Microbacterium pauli sp. nov., isolated from microfiltered milk.</title>
        <authorList>
            <person name="Bellassi P."/>
            <person name="Fontana A."/>
            <person name="Callegari M.L."/>
            <person name="Lorenzo M."/>
            <person name="Cappa F."/>
        </authorList>
    </citation>
    <scope>NUCLEOTIDE SEQUENCE [LARGE SCALE GENOMIC DNA]</scope>
    <source>
        <strain evidence="2 3">DSM 18909</strain>
    </source>
</reference>
<evidence type="ECO:0000256" key="1">
    <source>
        <dbReference type="SAM" id="Phobius"/>
    </source>
</evidence>
<gene>
    <name evidence="2" type="ORF">J0P97_08690</name>
</gene>
<sequence length="181" mass="19179">MTLVTRVGNRLILFLLALVAFAVAAVAIWPVVTGAPLPLLGALEDARRQSGLSAVSWAWILAGAALVAVIVAVAIVLSRVPRREHTAARMEGVSIDDTVVADLVRSSLGDLPDVLSVSAATERRVVRIRVEVRPRADLASLRARLADAVADTDQRLGLALPLVVQVTAGLRSTFAHERCVV</sequence>
<protein>
    <recommendedName>
        <fullName evidence="4">Alkaline shock response membrane anchor protein AmaP</fullName>
    </recommendedName>
</protein>
<feature type="transmembrane region" description="Helical" evidence="1">
    <location>
        <begin position="58"/>
        <end position="80"/>
    </location>
</feature>
<evidence type="ECO:0000313" key="2">
    <source>
        <dbReference type="EMBL" id="MBT8798146.1"/>
    </source>
</evidence>
<keyword evidence="1" id="KW-0812">Transmembrane</keyword>
<proteinExistence type="predicted"/>
<dbReference type="Proteomes" id="UP000740605">
    <property type="component" value="Unassembled WGS sequence"/>
</dbReference>
<evidence type="ECO:0008006" key="4">
    <source>
        <dbReference type="Google" id="ProtNLM"/>
    </source>
</evidence>